<reference evidence="6" key="1">
    <citation type="submission" date="2016-01" db="EMBL/GenBank/DDBJ databases">
        <title>Draft genome sequence of Thermodesulfovibrio aggregans strain TGE-P1.</title>
        <authorList>
            <person name="Sekiguchi Y."/>
            <person name="Ohashi A."/>
            <person name="Matsuura N."/>
            <person name="Tourlousse M.D."/>
        </authorList>
    </citation>
    <scope>NUCLEOTIDE SEQUENCE [LARGE SCALE GENOMIC DNA]</scope>
    <source>
        <strain evidence="6">TGE-P1</strain>
    </source>
</reference>
<dbReference type="OrthoDB" id="1524955at2"/>
<feature type="signal peptide" evidence="4">
    <location>
        <begin position="1"/>
        <end position="24"/>
    </location>
</feature>
<dbReference type="Pfam" id="PF10627">
    <property type="entry name" value="CsgE"/>
    <property type="match status" value="1"/>
</dbReference>
<name>A0A0U9HNJ5_9BACT</name>
<comment type="caution">
    <text evidence="5">The sequence shown here is derived from an EMBL/GenBank/DDBJ whole genome shotgun (WGS) entry which is preliminary data.</text>
</comment>
<sequence>MIRQLQIFLCVTLLLILSFSVSSAQIQGLIIDKTKTKIGRDFYELFYLTLEPLMGIDGKFDITVDEIVDPQFGSRVTVSINDNVVYQNFVSSRYDDIEEKVKEATQIVNYFFQNWKEYEKYLEEENKIR</sequence>
<dbReference type="RefSeq" id="WP_082673545.1">
    <property type="nucleotide sequence ID" value="NZ_BCNO01000001.1"/>
</dbReference>
<proteinExistence type="predicted"/>
<evidence type="ECO:0000313" key="5">
    <source>
        <dbReference type="EMBL" id="GAQ94620.1"/>
    </source>
</evidence>
<evidence type="ECO:0000313" key="6">
    <source>
        <dbReference type="Proteomes" id="UP000054976"/>
    </source>
</evidence>
<evidence type="ECO:0000256" key="4">
    <source>
        <dbReference type="SAM" id="SignalP"/>
    </source>
</evidence>
<keyword evidence="3 4" id="KW-0732">Signal</keyword>
<protein>
    <recommendedName>
        <fullName evidence="2">Curli production assembly/transport component CsgE</fullName>
    </recommendedName>
</protein>
<keyword evidence="6" id="KW-1185">Reference proteome</keyword>
<evidence type="ECO:0000256" key="1">
    <source>
        <dbReference type="ARBA" id="ARBA00003989"/>
    </source>
</evidence>
<gene>
    <name evidence="5" type="ORF">TAGGR_1805</name>
</gene>
<accession>A0A0U9HNJ5</accession>
<dbReference type="Proteomes" id="UP000054976">
    <property type="component" value="Unassembled WGS sequence"/>
</dbReference>
<dbReference type="STRING" id="86166.TAGGR_1805"/>
<organism evidence="5 6">
    <name type="scientific">Thermodesulfovibrio aggregans</name>
    <dbReference type="NCBI Taxonomy" id="86166"/>
    <lineage>
        <taxon>Bacteria</taxon>
        <taxon>Pseudomonadati</taxon>
        <taxon>Nitrospirota</taxon>
        <taxon>Thermodesulfovibrionia</taxon>
        <taxon>Thermodesulfovibrionales</taxon>
        <taxon>Thermodesulfovibrionaceae</taxon>
        <taxon>Thermodesulfovibrio</taxon>
    </lineage>
</organism>
<dbReference type="AlphaFoldDB" id="A0A0U9HNJ5"/>
<feature type="chain" id="PRO_5006865024" description="Curli production assembly/transport component CsgE" evidence="4">
    <location>
        <begin position="25"/>
        <end position="129"/>
    </location>
</feature>
<evidence type="ECO:0000256" key="3">
    <source>
        <dbReference type="ARBA" id="ARBA00022729"/>
    </source>
</evidence>
<dbReference type="InterPro" id="IPR018900">
    <property type="entry name" value="Curli_CsgE"/>
</dbReference>
<comment type="function">
    <text evidence="1">May be involved in the biogenesis of curli organelles.</text>
</comment>
<evidence type="ECO:0000256" key="2">
    <source>
        <dbReference type="ARBA" id="ARBA00014024"/>
    </source>
</evidence>
<dbReference type="EMBL" id="BCNO01000001">
    <property type="protein sequence ID" value="GAQ94620.1"/>
    <property type="molecule type" value="Genomic_DNA"/>
</dbReference>